<gene>
    <name evidence="7" type="ORF">Ahy_A03g014337</name>
</gene>
<dbReference type="Pfam" id="PF06775">
    <property type="entry name" value="Seipin"/>
    <property type="match status" value="1"/>
</dbReference>
<dbReference type="EMBL" id="SDMP01000003">
    <property type="protein sequence ID" value="RYR67884.1"/>
    <property type="molecule type" value="Genomic_DNA"/>
</dbReference>
<accession>A0A445DXF7</accession>
<dbReference type="GO" id="GO:0005789">
    <property type="term" value="C:endoplasmic reticulum membrane"/>
    <property type="evidence" value="ECO:0007669"/>
    <property type="project" value="UniProtKB-SubCell"/>
</dbReference>
<dbReference type="PANTHER" id="PTHR21212">
    <property type="entry name" value="BERNARDINELLI-SEIP CONGENITAL LIPODYSTROPHY 2 HOMOLOG BSCL2 PROTEIN"/>
    <property type="match status" value="1"/>
</dbReference>
<evidence type="ECO:0000256" key="3">
    <source>
        <dbReference type="ARBA" id="ARBA00022824"/>
    </source>
</evidence>
<keyword evidence="2" id="KW-0812">Transmembrane</keyword>
<evidence type="ECO:0000256" key="2">
    <source>
        <dbReference type="ARBA" id="ARBA00022692"/>
    </source>
</evidence>
<dbReference type="GO" id="GO:0006629">
    <property type="term" value="P:lipid metabolic process"/>
    <property type="evidence" value="ECO:0007669"/>
    <property type="project" value="UniProtKB-KW"/>
</dbReference>
<evidence type="ECO:0000313" key="8">
    <source>
        <dbReference type="Proteomes" id="UP000289738"/>
    </source>
</evidence>
<dbReference type="PANTHER" id="PTHR21212:SF0">
    <property type="entry name" value="SEIPIN"/>
    <property type="match status" value="1"/>
</dbReference>
<reference evidence="7 8" key="1">
    <citation type="submission" date="2019-01" db="EMBL/GenBank/DDBJ databases">
        <title>Sequencing of cultivated peanut Arachis hypogaea provides insights into genome evolution and oil improvement.</title>
        <authorList>
            <person name="Chen X."/>
        </authorList>
    </citation>
    <scope>NUCLEOTIDE SEQUENCE [LARGE SCALE GENOMIC DNA]</scope>
    <source>
        <strain evidence="8">cv. Fuhuasheng</strain>
        <tissue evidence="7">Leaves</tissue>
    </source>
</reference>
<evidence type="ECO:0000256" key="6">
    <source>
        <dbReference type="ARBA" id="ARBA00023136"/>
    </source>
</evidence>
<evidence type="ECO:0000256" key="5">
    <source>
        <dbReference type="ARBA" id="ARBA00023098"/>
    </source>
</evidence>
<dbReference type="InterPro" id="IPR009617">
    <property type="entry name" value="Seipin"/>
</dbReference>
<organism evidence="7 8">
    <name type="scientific">Arachis hypogaea</name>
    <name type="common">Peanut</name>
    <dbReference type="NCBI Taxonomy" id="3818"/>
    <lineage>
        <taxon>Eukaryota</taxon>
        <taxon>Viridiplantae</taxon>
        <taxon>Streptophyta</taxon>
        <taxon>Embryophyta</taxon>
        <taxon>Tracheophyta</taxon>
        <taxon>Spermatophyta</taxon>
        <taxon>Magnoliopsida</taxon>
        <taxon>eudicotyledons</taxon>
        <taxon>Gunneridae</taxon>
        <taxon>Pentapetalae</taxon>
        <taxon>rosids</taxon>
        <taxon>fabids</taxon>
        <taxon>Fabales</taxon>
        <taxon>Fabaceae</taxon>
        <taxon>Papilionoideae</taxon>
        <taxon>50 kb inversion clade</taxon>
        <taxon>dalbergioids sensu lato</taxon>
        <taxon>Dalbergieae</taxon>
        <taxon>Pterocarpus clade</taxon>
        <taxon>Arachis</taxon>
    </lineage>
</organism>
<evidence type="ECO:0000256" key="4">
    <source>
        <dbReference type="ARBA" id="ARBA00022989"/>
    </source>
</evidence>
<dbReference type="Proteomes" id="UP000289738">
    <property type="component" value="Chromosome A03"/>
</dbReference>
<protein>
    <submittedName>
        <fullName evidence="7">Uncharacterized protein</fullName>
    </submittedName>
</protein>
<evidence type="ECO:0000256" key="1">
    <source>
        <dbReference type="ARBA" id="ARBA00004477"/>
    </source>
</evidence>
<dbReference type="InterPro" id="IPR011009">
    <property type="entry name" value="Kinase-like_dom_sf"/>
</dbReference>
<keyword evidence="3" id="KW-0256">Endoplasmic reticulum</keyword>
<dbReference type="AlphaFoldDB" id="A0A445DXF7"/>
<dbReference type="Gene3D" id="1.10.510.10">
    <property type="entry name" value="Transferase(Phosphotransferase) domain 1"/>
    <property type="match status" value="1"/>
</dbReference>
<keyword evidence="5" id="KW-0443">Lipid metabolism</keyword>
<sequence length="228" mass="24968">MVVAGDLELNHECSLMHWWPENFESKLQGILINGQFPGPTINAVTNNLKIPRDELEVNLKSWTVSSISSFQNIYFLGDFLSELEIMAHVSHTNTAKLVGYGVEGGMHLVLELSEKRSLASVLYGNAGLIEDDLFAVSSLVFSGFVVSGLAQKPTQLIKGFNFDYTKQSPVTYVPLISCAGVVGGHDSVKEIAASKWVGQRLLPPKQNVQVIVSLEVLKSGYNRNLGVF</sequence>
<comment type="caution">
    <text evidence="7">The sequence shown here is derived from an EMBL/GenBank/DDBJ whole genome shotgun (WGS) entry which is preliminary data.</text>
</comment>
<evidence type="ECO:0000313" key="7">
    <source>
        <dbReference type="EMBL" id="RYR67884.1"/>
    </source>
</evidence>
<proteinExistence type="predicted"/>
<dbReference type="SUPFAM" id="SSF56112">
    <property type="entry name" value="Protein kinase-like (PK-like)"/>
    <property type="match status" value="1"/>
</dbReference>
<comment type="subcellular location">
    <subcellularLocation>
        <location evidence="1">Endoplasmic reticulum membrane</location>
        <topology evidence="1">Multi-pass membrane protein</topology>
    </subcellularLocation>
</comment>
<name>A0A445DXF7_ARAHY</name>
<keyword evidence="6" id="KW-0472">Membrane</keyword>
<keyword evidence="4" id="KW-1133">Transmembrane helix</keyword>
<dbReference type="GO" id="GO:0140042">
    <property type="term" value="P:lipid droplet formation"/>
    <property type="evidence" value="ECO:0007669"/>
    <property type="project" value="UniProtKB-ARBA"/>
</dbReference>
<keyword evidence="8" id="KW-1185">Reference proteome</keyword>